<dbReference type="Proteomes" id="UP001156873">
    <property type="component" value="Unassembled WGS sequence"/>
</dbReference>
<reference evidence="2 3" key="1">
    <citation type="submission" date="2023-04" db="EMBL/GenBank/DDBJ databases">
        <title>Luteimonas sp. M1R5S59.</title>
        <authorList>
            <person name="Sun J.-Q."/>
        </authorList>
    </citation>
    <scope>NUCLEOTIDE SEQUENCE [LARGE SCALE GENOMIC DNA]</scope>
    <source>
        <strain evidence="2 3">M1R5S59</strain>
    </source>
</reference>
<accession>A0ABT6JTE5</accession>
<feature type="transmembrane region" description="Helical" evidence="1">
    <location>
        <begin position="176"/>
        <end position="192"/>
    </location>
</feature>
<evidence type="ECO:0008006" key="4">
    <source>
        <dbReference type="Google" id="ProtNLM"/>
    </source>
</evidence>
<feature type="transmembrane region" description="Helical" evidence="1">
    <location>
        <begin position="136"/>
        <end position="164"/>
    </location>
</feature>
<evidence type="ECO:0000256" key="1">
    <source>
        <dbReference type="SAM" id="Phobius"/>
    </source>
</evidence>
<feature type="transmembrane region" description="Helical" evidence="1">
    <location>
        <begin position="42"/>
        <end position="62"/>
    </location>
</feature>
<evidence type="ECO:0000313" key="3">
    <source>
        <dbReference type="Proteomes" id="UP001156873"/>
    </source>
</evidence>
<gene>
    <name evidence="2" type="ORF">QFW81_08485</name>
</gene>
<comment type="caution">
    <text evidence="2">The sequence shown here is derived from an EMBL/GenBank/DDBJ whole genome shotgun (WGS) entry which is preliminary data.</text>
</comment>
<keyword evidence="1" id="KW-1133">Transmembrane helix</keyword>
<keyword evidence="3" id="KW-1185">Reference proteome</keyword>
<sequence>MTPEAPCDRRVRLARAVSVLLHPFVVFTVLALAAAVRLDPAGVPRTAAGIAVAVAVVWLFVLQRRRGGHWQTVDASRREERPWLYVLVLAAAGGYWWWMGGRASPASTGILVAVAMLCVAALVNRWIKVSLHMASLAFAGMAVLPLWLHAGAVALALLPGLAWARLRMGRHTPVEVLGGTALGLVAGAWLWLE</sequence>
<feature type="transmembrane region" description="Helical" evidence="1">
    <location>
        <begin position="83"/>
        <end position="99"/>
    </location>
</feature>
<protein>
    <recommendedName>
        <fullName evidence="4">Phosphatase PAP2 family protein</fullName>
    </recommendedName>
</protein>
<dbReference type="RefSeq" id="WP_280578274.1">
    <property type="nucleotide sequence ID" value="NZ_JARXRO010000014.1"/>
</dbReference>
<organism evidence="2 3">
    <name type="scientific">Luteimonas kalidii</name>
    <dbReference type="NCBI Taxonomy" id="3042025"/>
    <lineage>
        <taxon>Bacteria</taxon>
        <taxon>Pseudomonadati</taxon>
        <taxon>Pseudomonadota</taxon>
        <taxon>Gammaproteobacteria</taxon>
        <taxon>Lysobacterales</taxon>
        <taxon>Lysobacteraceae</taxon>
        <taxon>Luteimonas</taxon>
    </lineage>
</organism>
<name>A0ABT6JTE5_9GAMM</name>
<keyword evidence="1" id="KW-0472">Membrane</keyword>
<dbReference type="EMBL" id="JARXRO010000014">
    <property type="protein sequence ID" value="MDH5833962.1"/>
    <property type="molecule type" value="Genomic_DNA"/>
</dbReference>
<evidence type="ECO:0000313" key="2">
    <source>
        <dbReference type="EMBL" id="MDH5833962.1"/>
    </source>
</evidence>
<feature type="transmembrane region" description="Helical" evidence="1">
    <location>
        <begin position="105"/>
        <end position="124"/>
    </location>
</feature>
<keyword evidence="1" id="KW-0812">Transmembrane</keyword>
<proteinExistence type="predicted"/>
<feature type="transmembrane region" description="Helical" evidence="1">
    <location>
        <begin position="12"/>
        <end position="36"/>
    </location>
</feature>